<keyword evidence="4" id="KW-1185">Reference proteome</keyword>
<dbReference type="EMBL" id="CP045798">
    <property type="protein sequence ID" value="QNB45461.1"/>
    <property type="molecule type" value="Genomic_DNA"/>
</dbReference>
<dbReference type="OrthoDB" id="71707at2"/>
<evidence type="ECO:0000256" key="1">
    <source>
        <dbReference type="PROSITE-ProRule" id="PRU01076"/>
    </source>
</evidence>
<dbReference type="RefSeq" id="WP_153802107.1">
    <property type="nucleotide sequence ID" value="NZ_CP045798.1"/>
</dbReference>
<dbReference type="PROSITE" id="PS51740">
    <property type="entry name" value="SPOVT_ABRB"/>
    <property type="match status" value="1"/>
</dbReference>
<dbReference type="Proteomes" id="UP000515847">
    <property type="component" value="Chromosome"/>
</dbReference>
<dbReference type="KEGG" id="tfr:BR63_03475"/>
<protein>
    <submittedName>
        <fullName evidence="3">AbrB/MazE/SpoVT family DNA-binding domain-containing protein</fullName>
    </submittedName>
</protein>
<dbReference type="Gene3D" id="2.10.260.10">
    <property type="match status" value="1"/>
</dbReference>
<proteinExistence type="predicted"/>
<dbReference type="AlphaFoldDB" id="A0A7G6E057"/>
<dbReference type="GO" id="GO:0003677">
    <property type="term" value="F:DNA binding"/>
    <property type="evidence" value="ECO:0007669"/>
    <property type="project" value="UniProtKB-UniRule"/>
</dbReference>
<dbReference type="InterPro" id="IPR007159">
    <property type="entry name" value="SpoVT-AbrB_dom"/>
</dbReference>
<organism evidence="3 4">
    <name type="scientific">Thermanaerosceptrum fracticalcis</name>
    <dbReference type="NCBI Taxonomy" id="1712410"/>
    <lineage>
        <taxon>Bacteria</taxon>
        <taxon>Bacillati</taxon>
        <taxon>Bacillota</taxon>
        <taxon>Clostridia</taxon>
        <taxon>Eubacteriales</taxon>
        <taxon>Peptococcaceae</taxon>
        <taxon>Thermanaerosceptrum</taxon>
    </lineage>
</organism>
<keyword evidence="1 3" id="KW-0238">DNA-binding</keyword>
<reference evidence="3 4" key="1">
    <citation type="journal article" date="2019" name="Front. Microbiol.">
        <title>Thermoanaerosceptrum fracticalcis gen. nov. sp. nov., a Novel Fumarate-Fermenting Microorganism From a Deep Fractured Carbonate Aquifer of the US Great Basin.</title>
        <authorList>
            <person name="Hamilton-Brehm S.D."/>
            <person name="Stewart L.E."/>
            <person name="Zavarin M."/>
            <person name="Caldwell M."/>
            <person name="Lawson P.A."/>
            <person name="Onstott T.C."/>
            <person name="Grzymski J."/>
            <person name="Neveux I."/>
            <person name="Lollar B.S."/>
            <person name="Russell C.E."/>
            <person name="Moser D.P."/>
        </authorList>
    </citation>
    <scope>NUCLEOTIDE SEQUENCE [LARGE SCALE GENOMIC DNA]</scope>
    <source>
        <strain evidence="3 4">DRI-13</strain>
    </source>
</reference>
<name>A0A7G6E057_THEFR</name>
<dbReference type="InterPro" id="IPR037914">
    <property type="entry name" value="SpoVT-AbrB_sf"/>
</dbReference>
<sequence length="114" mass="13133">MESRIIKVSSKKQITIPQVFYEKLGLGREVECILKGDELIIRRHDKANDDYSDLILQDLVNQGYAGDELVKEFRKMKARIRIAAQELIDDAVSLAKKDTRDRDAVHKEIFSDVD</sequence>
<feature type="domain" description="SpoVT-AbrB" evidence="2">
    <location>
        <begin position="3"/>
        <end position="46"/>
    </location>
</feature>
<dbReference type="SUPFAM" id="SSF89447">
    <property type="entry name" value="AbrB/MazE/MraZ-like"/>
    <property type="match status" value="1"/>
</dbReference>
<evidence type="ECO:0000313" key="3">
    <source>
        <dbReference type="EMBL" id="QNB45461.1"/>
    </source>
</evidence>
<evidence type="ECO:0000313" key="4">
    <source>
        <dbReference type="Proteomes" id="UP000515847"/>
    </source>
</evidence>
<dbReference type="SMART" id="SM00966">
    <property type="entry name" value="SpoVT_AbrB"/>
    <property type="match status" value="1"/>
</dbReference>
<evidence type="ECO:0000259" key="2">
    <source>
        <dbReference type="PROSITE" id="PS51740"/>
    </source>
</evidence>
<accession>A0A7G6E057</accession>
<gene>
    <name evidence="3" type="ORF">BR63_03475</name>
</gene>